<reference evidence="3 4" key="1">
    <citation type="submission" date="2022-01" db="EMBL/GenBank/DDBJ databases">
        <title>Whole genome-based taxonomy of the Shewanellaceae.</title>
        <authorList>
            <person name="Martin-Rodriguez A.J."/>
        </authorList>
    </citation>
    <scope>NUCLEOTIDE SEQUENCE [LARGE SCALE GENOMIC DNA]</scope>
    <source>
        <strain evidence="3 4">JCM 17801</strain>
    </source>
</reference>
<feature type="domain" description="BIG2" evidence="2">
    <location>
        <begin position="41"/>
        <end position="125"/>
    </location>
</feature>
<sequence>MISLSHTKYFFLSILLLLLSACGDGNNSGFPTGCGNEANLCVSQLIITPKTAAVLVGGQQSYQAIAILTDGNERDITEKVTWIIDDSSIATLVVAGNQVVATGSANGLATISASYHDLNTSAQLLVGAVSVNITPSVSTILTEMEQRYQAFAIFSNGLQVEVTQQVSWQSDNLAVASVRVVGDKVLAEGLTEGVANISASYHGKSIYAQLNVVNSASETLVIAPASAVLPKGTATQYQAFLTTTAGEVLDVTTTATWQVADTNIAAIDANAWLSAVNTGSTLVTASLVHRTKTLTASAALTVSNPQLSSLSITPVNGIFPVGKIGTYRANAYFSDGSVVDVTRASTWAIADGSVGAIVTSGIFAGDSVALSPGKTTVSANFQHLTVSTELEVTNAKIMGISISPLNFSTPLGTTVAYQAYARYSDGSKHNITHLAAWSSDEPSVAAIQFGGALSGVANTLSSGITNISVSFEGISQQTSLTVNQAVVKSLQITPQNPSVPVGIEGQFTATAFYSDNTIKDVTQSANWQVDDYRIITVIPNGNSAGYAKALTEGTSQLSVKFSGLTANTLISVTPAKLDAISLTPSIAETPAGTNLQYQLFGVFSDGTSHDLTTFAHYQTSDNAIASIDSQGLATAHKYTAQPVTVMASYNGLQTTASLKVTAGLLDHIEVTPATQSIAIGHKGVLQARAFYSDKTSNDISALATWSVDDGEIASVDNTQAESGSVLGISEGVVTVTASFEGKTASNITTVTGAVLESVNITPIKHTMAAGFTQQYALTAQFSDKSSLDVTNRGHWLSSDHTIASIERIGRARGYQEGEVSITGVYQGQSASANLTITEVVLTDLQITPEQPNEPLGSTGYFTATAYFSDGSSGDVTRSATWSSSDANIISIVASGDLAGKARANQVGTSTIRASYGSIIDTTLATVTAAELVSIVITPAVANVSQGMTYQFDATGIYSDGLQKNITNSVHWQVSDTSLASITSTGLAKGEQQGSVIVSADYLGKEAMATFNISAPIVEKLIITPSTKELPVGSSIYYQAIAIDSTGKEYLVSNDADWRMMDQTIAHVDNTASNGGLVTSLSVGTSLIEIHFLGLTQTATVVVTPAILSSLTIAPANAVIIDGKTQAYTATAHFTDGSNLDVTKDSGWQSSDVNIATITTNGSALALGKDPGVTYIRATYLGMTTQTSLTVQEKEIDNLQIIPHVNYIDIGEQVQLKCSIIYVDYSLGDCTDEALWTISDTNIAHVEPSGGLVTGLNPGTTRVFASYKGLTSKQTDGQVTVRTPAL</sequence>
<name>A0ABT0L1D7_9GAMM</name>
<protein>
    <submittedName>
        <fullName evidence="3">Ig-like domain-containing protein</fullName>
    </submittedName>
</protein>
<dbReference type="SMART" id="SM00635">
    <property type="entry name" value="BID_2"/>
    <property type="match status" value="14"/>
</dbReference>
<feature type="domain" description="BIG2" evidence="2">
    <location>
        <begin position="486"/>
        <end position="571"/>
    </location>
</feature>
<dbReference type="Pfam" id="PF02368">
    <property type="entry name" value="Big_2"/>
    <property type="match status" value="3"/>
</dbReference>
<feature type="domain" description="BIG2" evidence="2">
    <location>
        <begin position="1106"/>
        <end position="1189"/>
    </location>
</feature>
<evidence type="ECO:0000256" key="1">
    <source>
        <dbReference type="SAM" id="SignalP"/>
    </source>
</evidence>
<evidence type="ECO:0000259" key="2">
    <source>
        <dbReference type="SMART" id="SM00635"/>
    </source>
</evidence>
<dbReference type="RefSeq" id="WP_188840832.1">
    <property type="nucleotide sequence ID" value="NZ_BMOT01000004.1"/>
</dbReference>
<proteinExistence type="predicted"/>
<organism evidence="3 4">
    <name type="scientific">Shewanella aestuarii</name>
    <dbReference type="NCBI Taxonomy" id="1028752"/>
    <lineage>
        <taxon>Bacteria</taxon>
        <taxon>Pseudomonadati</taxon>
        <taxon>Pseudomonadota</taxon>
        <taxon>Gammaproteobacteria</taxon>
        <taxon>Alteromonadales</taxon>
        <taxon>Shewanellaceae</taxon>
        <taxon>Shewanella</taxon>
    </lineage>
</organism>
<feature type="domain" description="BIG2" evidence="2">
    <location>
        <begin position="664"/>
        <end position="749"/>
    </location>
</feature>
<keyword evidence="1" id="KW-0732">Signal</keyword>
<dbReference type="Proteomes" id="UP001203212">
    <property type="component" value="Unassembled WGS sequence"/>
</dbReference>
<evidence type="ECO:0000313" key="3">
    <source>
        <dbReference type="EMBL" id="MCL1117536.1"/>
    </source>
</evidence>
<feature type="domain" description="BIG2" evidence="2">
    <location>
        <begin position="396"/>
        <end position="481"/>
    </location>
</feature>
<dbReference type="SUPFAM" id="SSF49373">
    <property type="entry name" value="Invasin/intimin cell-adhesion fragments"/>
    <property type="match status" value="1"/>
</dbReference>
<feature type="domain" description="BIG2" evidence="2">
    <location>
        <begin position="127"/>
        <end position="209"/>
    </location>
</feature>
<feature type="domain" description="BIG2" evidence="2">
    <location>
        <begin position="216"/>
        <end position="296"/>
    </location>
</feature>
<evidence type="ECO:0000313" key="4">
    <source>
        <dbReference type="Proteomes" id="UP001203212"/>
    </source>
</evidence>
<feature type="domain" description="BIG2" evidence="2">
    <location>
        <begin position="840"/>
        <end position="925"/>
    </location>
</feature>
<accession>A0ABT0L1D7</accession>
<feature type="chain" id="PRO_5045211658" evidence="1">
    <location>
        <begin position="24"/>
        <end position="1285"/>
    </location>
</feature>
<dbReference type="InterPro" id="IPR003343">
    <property type="entry name" value="Big_2"/>
</dbReference>
<keyword evidence="4" id="KW-1185">Reference proteome</keyword>
<feature type="domain" description="BIG2" evidence="2">
    <location>
        <begin position="754"/>
        <end position="835"/>
    </location>
</feature>
<feature type="domain" description="BIG2" evidence="2">
    <location>
        <begin position="576"/>
        <end position="657"/>
    </location>
</feature>
<feature type="domain" description="BIG2" evidence="2">
    <location>
        <begin position="930"/>
        <end position="1011"/>
    </location>
</feature>
<feature type="domain" description="BIG2" evidence="2">
    <location>
        <begin position="306"/>
        <end position="391"/>
    </location>
</feature>
<dbReference type="EMBL" id="JAKILK010000004">
    <property type="protein sequence ID" value="MCL1117536.1"/>
    <property type="molecule type" value="Genomic_DNA"/>
</dbReference>
<gene>
    <name evidence="3" type="ORF">L2689_09805</name>
</gene>
<dbReference type="InterPro" id="IPR008964">
    <property type="entry name" value="Invasin/intimin_cell_adhesion"/>
</dbReference>
<feature type="signal peptide" evidence="1">
    <location>
        <begin position="1"/>
        <end position="23"/>
    </location>
</feature>
<feature type="domain" description="BIG2" evidence="2">
    <location>
        <begin position="1194"/>
        <end position="1274"/>
    </location>
</feature>
<comment type="caution">
    <text evidence="3">The sequence shown here is derived from an EMBL/GenBank/DDBJ whole genome shotgun (WGS) entry which is preliminary data.</text>
</comment>
<feature type="domain" description="BIG2" evidence="2">
    <location>
        <begin position="1016"/>
        <end position="1101"/>
    </location>
</feature>
<dbReference type="Gene3D" id="2.60.40.1080">
    <property type="match status" value="14"/>
</dbReference>